<dbReference type="SUPFAM" id="SSF56112">
    <property type="entry name" value="Protein kinase-like (PK-like)"/>
    <property type="match status" value="1"/>
</dbReference>
<name>A0ABW4Q5H4_9MICC</name>
<keyword evidence="3" id="KW-1185">Reference proteome</keyword>
<dbReference type="Pfam" id="PF01636">
    <property type="entry name" value="APH"/>
    <property type="match status" value="1"/>
</dbReference>
<gene>
    <name evidence="2" type="ORF">ACFSFX_02445</name>
</gene>
<evidence type="ECO:0000313" key="2">
    <source>
        <dbReference type="EMBL" id="MFD1845454.1"/>
    </source>
</evidence>
<reference evidence="3" key="1">
    <citation type="journal article" date="2019" name="Int. J. Syst. Evol. Microbiol.">
        <title>The Global Catalogue of Microorganisms (GCM) 10K type strain sequencing project: providing services to taxonomists for standard genome sequencing and annotation.</title>
        <authorList>
            <consortium name="The Broad Institute Genomics Platform"/>
            <consortium name="The Broad Institute Genome Sequencing Center for Infectious Disease"/>
            <person name="Wu L."/>
            <person name="Ma J."/>
        </authorList>
    </citation>
    <scope>NUCLEOTIDE SEQUENCE [LARGE SCALE GENOMIC DNA]</scope>
    <source>
        <strain evidence="3">JCM 11496</strain>
    </source>
</reference>
<evidence type="ECO:0000259" key="1">
    <source>
        <dbReference type="Pfam" id="PF01636"/>
    </source>
</evidence>
<accession>A0ABW4Q5H4</accession>
<comment type="caution">
    <text evidence="2">The sequence shown here is derived from an EMBL/GenBank/DDBJ whole genome shotgun (WGS) entry which is preliminary data.</text>
</comment>
<evidence type="ECO:0000313" key="3">
    <source>
        <dbReference type="Proteomes" id="UP001597307"/>
    </source>
</evidence>
<dbReference type="Proteomes" id="UP001597307">
    <property type="component" value="Unassembled WGS sequence"/>
</dbReference>
<dbReference type="InterPro" id="IPR002575">
    <property type="entry name" value="Aminoglycoside_PTrfase"/>
</dbReference>
<proteinExistence type="predicted"/>
<dbReference type="RefSeq" id="WP_343877668.1">
    <property type="nucleotide sequence ID" value="NZ_BAAAIJ010000007.1"/>
</dbReference>
<feature type="domain" description="Aminoglycoside phosphotransferase" evidence="1">
    <location>
        <begin position="185"/>
        <end position="280"/>
    </location>
</feature>
<dbReference type="EMBL" id="JBHUGA010000006">
    <property type="protein sequence ID" value="MFD1845454.1"/>
    <property type="molecule type" value="Genomic_DNA"/>
</dbReference>
<protein>
    <submittedName>
        <fullName evidence="2">Phosphotransferase</fullName>
    </submittedName>
</protein>
<organism evidence="2 3">
    <name type="scientific">Arthrobacter flavus</name>
    <dbReference type="NCBI Taxonomy" id="95172"/>
    <lineage>
        <taxon>Bacteria</taxon>
        <taxon>Bacillati</taxon>
        <taxon>Actinomycetota</taxon>
        <taxon>Actinomycetes</taxon>
        <taxon>Micrococcales</taxon>
        <taxon>Micrococcaceae</taxon>
        <taxon>Arthrobacter</taxon>
    </lineage>
</organism>
<sequence length="331" mass="36756">MDLQEVWASPEWREQVQQWITQVLDSCELSQTGPLEPARIRFWSTQLTVPTNHGRLWFKANNPGQFAEAALVACMSELVPDHVVTPLAIEPTKGWLLTPDHGKTLDSLKSTDYQLWVRVVRDFADLQKQLAPHGAPLAAAGLVSMDPAIAGNFASNQLLLHTGLPPEHPLHLSPQAADGVYLSIPALEEAAAAVLASGVPLSLEHNDLHSGNAFIPGTTTAPLRFFDFGDSYWAHPFSSLYVPLTVMQEQWDTTVDDARIRRVVTAYLECWTDYASLAELRLAVEPALKLARLHRYGSWLRLLIHADDSAMITYGPRALKYLRTLTDPVLQ</sequence>
<dbReference type="InterPro" id="IPR011009">
    <property type="entry name" value="Kinase-like_dom_sf"/>
</dbReference>